<reference evidence="6" key="2">
    <citation type="submission" date="2017-05" db="UniProtKB">
        <authorList>
            <consortium name="EnsemblMetazoa"/>
        </authorList>
    </citation>
    <scope>IDENTIFICATION</scope>
</reference>
<dbReference type="InterPro" id="IPR012337">
    <property type="entry name" value="RNaseH-like_sf"/>
</dbReference>
<keyword evidence="3" id="KW-0863">Zinc-finger</keyword>
<evidence type="ECO:0000256" key="5">
    <source>
        <dbReference type="ARBA" id="ARBA00023242"/>
    </source>
</evidence>
<evidence type="ECO:0000256" key="1">
    <source>
        <dbReference type="ARBA" id="ARBA00004123"/>
    </source>
</evidence>
<dbReference type="SUPFAM" id="SSF53098">
    <property type="entry name" value="Ribonuclease H-like"/>
    <property type="match status" value="1"/>
</dbReference>
<evidence type="ECO:0008006" key="8">
    <source>
        <dbReference type="Google" id="ProtNLM"/>
    </source>
</evidence>
<gene>
    <name evidence="6" type="primary">100635857</name>
</gene>
<dbReference type="PANTHER" id="PTHR46481">
    <property type="entry name" value="ZINC FINGER BED DOMAIN-CONTAINING PROTEIN 4"/>
    <property type="match status" value="1"/>
</dbReference>
<dbReference type="InterPro" id="IPR052035">
    <property type="entry name" value="ZnF_BED_domain_contain"/>
</dbReference>
<dbReference type="OrthoDB" id="10057873at2759"/>
<dbReference type="OMA" id="NISKCFR"/>
<comment type="subcellular location">
    <subcellularLocation>
        <location evidence="1">Nucleus</location>
    </subcellularLocation>
</comment>
<dbReference type="GO" id="GO:0005634">
    <property type="term" value="C:nucleus"/>
    <property type="evidence" value="ECO:0007669"/>
    <property type="project" value="UniProtKB-SubCell"/>
</dbReference>
<evidence type="ECO:0000313" key="6">
    <source>
        <dbReference type="EnsemblMetazoa" id="Aqu2.1.35891_001"/>
    </source>
</evidence>
<dbReference type="PANTHER" id="PTHR46481:SF10">
    <property type="entry name" value="ZINC FINGER BED DOMAIN-CONTAINING PROTEIN 39"/>
    <property type="match status" value="1"/>
</dbReference>
<evidence type="ECO:0000256" key="3">
    <source>
        <dbReference type="ARBA" id="ARBA00022771"/>
    </source>
</evidence>
<keyword evidence="5" id="KW-0539">Nucleus</keyword>
<sequence>MNAVDFFSFTTEAWSAANAVAALLSLTAHWVTESFERMSAVLKVLLLNESHTGQYLATKYEEMLASWKIPLVKVHLVFRDNAANMMKAMHDQASPSFRCFAHSLQLVVNHGVLAHQAVLDLLATCKKIVGHFKHLTTAYSKLQEMQEQLQLPLHRLEQNVKTRWNHSLYMLMSVLEMKMALVAYAFEHIFTVLTQYPANLAAKVVAALEPIKETTEAILADSTSWLFHW</sequence>
<dbReference type="Proteomes" id="UP000007879">
    <property type="component" value="Unassembled WGS sequence"/>
</dbReference>
<protein>
    <recommendedName>
        <fullName evidence="8">DUF659 domain-containing protein</fullName>
    </recommendedName>
</protein>
<dbReference type="InParanoid" id="A0A1X7V7B5"/>
<proteinExistence type="predicted"/>
<keyword evidence="4" id="KW-0862">Zinc</keyword>
<dbReference type="GO" id="GO:0008270">
    <property type="term" value="F:zinc ion binding"/>
    <property type="evidence" value="ECO:0007669"/>
    <property type="project" value="UniProtKB-KW"/>
</dbReference>
<dbReference type="AlphaFoldDB" id="A0A1X7V7B5"/>
<dbReference type="eggNOG" id="KOG1121">
    <property type="taxonomic scope" value="Eukaryota"/>
</dbReference>
<accession>A0A1X7V7B5</accession>
<evidence type="ECO:0000313" key="7">
    <source>
        <dbReference type="Proteomes" id="UP000007879"/>
    </source>
</evidence>
<organism evidence="6">
    <name type="scientific">Amphimedon queenslandica</name>
    <name type="common">Sponge</name>
    <dbReference type="NCBI Taxonomy" id="400682"/>
    <lineage>
        <taxon>Eukaryota</taxon>
        <taxon>Metazoa</taxon>
        <taxon>Porifera</taxon>
        <taxon>Demospongiae</taxon>
        <taxon>Heteroscleromorpha</taxon>
        <taxon>Haplosclerida</taxon>
        <taxon>Niphatidae</taxon>
        <taxon>Amphimedon</taxon>
    </lineage>
</organism>
<evidence type="ECO:0000256" key="4">
    <source>
        <dbReference type="ARBA" id="ARBA00022833"/>
    </source>
</evidence>
<reference evidence="7" key="1">
    <citation type="journal article" date="2010" name="Nature">
        <title>The Amphimedon queenslandica genome and the evolution of animal complexity.</title>
        <authorList>
            <person name="Srivastava M."/>
            <person name="Simakov O."/>
            <person name="Chapman J."/>
            <person name="Fahey B."/>
            <person name="Gauthier M.E."/>
            <person name="Mitros T."/>
            <person name="Richards G.S."/>
            <person name="Conaco C."/>
            <person name="Dacre M."/>
            <person name="Hellsten U."/>
            <person name="Larroux C."/>
            <person name="Putnam N.H."/>
            <person name="Stanke M."/>
            <person name="Adamska M."/>
            <person name="Darling A."/>
            <person name="Degnan S.M."/>
            <person name="Oakley T.H."/>
            <person name="Plachetzki D.C."/>
            <person name="Zhai Y."/>
            <person name="Adamski M."/>
            <person name="Calcino A."/>
            <person name="Cummins S.F."/>
            <person name="Goodstein D.M."/>
            <person name="Harris C."/>
            <person name="Jackson D.J."/>
            <person name="Leys S.P."/>
            <person name="Shu S."/>
            <person name="Woodcroft B.J."/>
            <person name="Vervoort M."/>
            <person name="Kosik K.S."/>
            <person name="Manning G."/>
            <person name="Degnan B.M."/>
            <person name="Rokhsar D.S."/>
        </authorList>
    </citation>
    <scope>NUCLEOTIDE SEQUENCE [LARGE SCALE GENOMIC DNA]</scope>
</reference>
<keyword evidence="2" id="KW-0479">Metal-binding</keyword>
<evidence type="ECO:0000256" key="2">
    <source>
        <dbReference type="ARBA" id="ARBA00022723"/>
    </source>
</evidence>
<name>A0A1X7V7B5_AMPQE</name>
<dbReference type="KEGG" id="aqu:100635857"/>
<keyword evidence="7" id="KW-1185">Reference proteome</keyword>
<dbReference type="EnsemblMetazoa" id="Aqu2.1.35891_001">
    <property type="protein sequence ID" value="Aqu2.1.35891_001"/>
    <property type="gene ID" value="Aqu2.1.35891"/>
</dbReference>
<dbReference type="EnsemblMetazoa" id="XM_011404721.1">
    <property type="protein sequence ID" value="XP_011403023.1"/>
    <property type="gene ID" value="LOC100635857"/>
</dbReference>